<proteinExistence type="predicted"/>
<feature type="domain" description="Peptidase M15A C-terminal" evidence="1">
    <location>
        <begin position="18"/>
        <end position="79"/>
    </location>
</feature>
<evidence type="ECO:0000313" key="3">
    <source>
        <dbReference type="Proteomes" id="UP000286482"/>
    </source>
</evidence>
<dbReference type="InterPro" id="IPR009045">
    <property type="entry name" value="Zn_M74/Hedgehog-like"/>
</dbReference>
<organism evidence="2 3">
    <name type="scientific">Alginatibacterium sediminis</name>
    <dbReference type="NCBI Taxonomy" id="2164068"/>
    <lineage>
        <taxon>Bacteria</taxon>
        <taxon>Pseudomonadati</taxon>
        <taxon>Pseudomonadota</taxon>
        <taxon>Gammaproteobacteria</taxon>
        <taxon>Alteromonadales</taxon>
        <taxon>Alteromonadaceae</taxon>
        <taxon>Alginatibacterium</taxon>
    </lineage>
</organism>
<evidence type="ECO:0000313" key="2">
    <source>
        <dbReference type="EMBL" id="RKF20387.1"/>
    </source>
</evidence>
<protein>
    <recommendedName>
        <fullName evidence="1">Peptidase M15A C-terminal domain-containing protein</fullName>
    </recommendedName>
</protein>
<dbReference type="Proteomes" id="UP000286482">
    <property type="component" value="Unassembled WGS sequence"/>
</dbReference>
<dbReference type="InterPro" id="IPR013230">
    <property type="entry name" value="Peptidase_M15A_C"/>
</dbReference>
<keyword evidence="3" id="KW-1185">Reference proteome</keyword>
<reference evidence="2 3" key="1">
    <citation type="submission" date="2018-09" db="EMBL/GenBank/DDBJ databases">
        <authorList>
            <person name="Wang Z."/>
        </authorList>
    </citation>
    <scope>NUCLEOTIDE SEQUENCE [LARGE SCALE GENOMIC DNA]</scope>
    <source>
        <strain evidence="2 3">ALS 81</strain>
    </source>
</reference>
<dbReference type="SUPFAM" id="SSF55166">
    <property type="entry name" value="Hedgehog/DD-peptidase"/>
    <property type="match status" value="1"/>
</dbReference>
<accession>A0A420EIA2</accession>
<gene>
    <name evidence="2" type="ORF">DBZ36_08085</name>
</gene>
<comment type="caution">
    <text evidence="2">The sequence shown here is derived from an EMBL/GenBank/DDBJ whole genome shotgun (WGS) entry which is preliminary data.</text>
</comment>
<dbReference type="EMBL" id="RAQO01000004">
    <property type="protein sequence ID" value="RKF20387.1"/>
    <property type="molecule type" value="Genomic_DNA"/>
</dbReference>
<dbReference type="Pfam" id="PF08291">
    <property type="entry name" value="Peptidase_M15_3"/>
    <property type="match status" value="1"/>
</dbReference>
<evidence type="ECO:0000259" key="1">
    <source>
        <dbReference type="Pfam" id="PF08291"/>
    </source>
</evidence>
<sequence length="92" mass="10701">MPLVWIRQILQRDKLSRHFALAELIDSPTAERLGIDNHPSADLIPKLRRLCTEVLEPVRQHYGQAFKPNSGYRSLELNNTNPIIFLVCYLLY</sequence>
<dbReference type="AlphaFoldDB" id="A0A420EIA2"/>
<dbReference type="Gene3D" id="3.30.1380.10">
    <property type="match status" value="1"/>
</dbReference>
<name>A0A420EIA2_9ALTE</name>